<evidence type="ECO:0000313" key="11">
    <source>
        <dbReference type="EMBL" id="SNY41451.1"/>
    </source>
</evidence>
<evidence type="ECO:0000259" key="10">
    <source>
        <dbReference type="Pfam" id="PF12950"/>
    </source>
</evidence>
<keyword evidence="4" id="KW-0949">S-adenosyl-L-methionine</keyword>
<dbReference type="GO" id="GO:0009007">
    <property type="term" value="F:site-specific DNA-methyltransferase (adenine-specific) activity"/>
    <property type="evidence" value="ECO:0007669"/>
    <property type="project" value="UniProtKB-EC"/>
</dbReference>
<dbReference type="EC" id="2.1.1.72" evidence="1"/>
<dbReference type="SUPFAM" id="SSF53335">
    <property type="entry name" value="S-adenosyl-L-methionine-dependent methyltransferases"/>
    <property type="match status" value="1"/>
</dbReference>
<dbReference type="AlphaFoldDB" id="A0A285I3C6"/>
<feature type="coiled-coil region" evidence="8">
    <location>
        <begin position="1123"/>
        <end position="1150"/>
    </location>
</feature>
<dbReference type="InterPro" id="IPR025931">
    <property type="entry name" value="TaqI_C"/>
</dbReference>
<dbReference type="RefSeq" id="WP_097019057.1">
    <property type="nucleotide sequence ID" value="NZ_OBDZ01000028.1"/>
</dbReference>
<keyword evidence="8" id="KW-0175">Coiled coil</keyword>
<dbReference type="GO" id="GO:0009307">
    <property type="term" value="P:DNA restriction-modification system"/>
    <property type="evidence" value="ECO:0007669"/>
    <property type="project" value="UniProtKB-KW"/>
</dbReference>
<dbReference type="InterPro" id="IPR029063">
    <property type="entry name" value="SAM-dependent_MTases_sf"/>
</dbReference>
<evidence type="ECO:0000256" key="1">
    <source>
        <dbReference type="ARBA" id="ARBA00011900"/>
    </source>
</evidence>
<organism evidence="11 12">
    <name type="scientific">Orenia metallireducens</name>
    <dbReference type="NCBI Taxonomy" id="1413210"/>
    <lineage>
        <taxon>Bacteria</taxon>
        <taxon>Bacillati</taxon>
        <taxon>Bacillota</taxon>
        <taxon>Clostridia</taxon>
        <taxon>Halanaerobiales</taxon>
        <taxon>Halobacteroidaceae</taxon>
        <taxon>Orenia</taxon>
    </lineage>
</organism>
<evidence type="ECO:0000256" key="2">
    <source>
        <dbReference type="ARBA" id="ARBA00022603"/>
    </source>
</evidence>
<reference evidence="12" key="1">
    <citation type="submission" date="2017-09" db="EMBL/GenBank/DDBJ databases">
        <authorList>
            <person name="Varghese N."/>
            <person name="Submissions S."/>
        </authorList>
    </citation>
    <scope>NUCLEOTIDE SEQUENCE [LARGE SCALE GENOMIC DNA]</scope>
    <source>
        <strain evidence="12">MSL47</strain>
    </source>
</reference>
<evidence type="ECO:0000256" key="5">
    <source>
        <dbReference type="ARBA" id="ARBA00022747"/>
    </source>
</evidence>
<dbReference type="Pfam" id="PF07669">
    <property type="entry name" value="Eco57I"/>
    <property type="match status" value="1"/>
</dbReference>
<dbReference type="PANTHER" id="PTHR33841">
    <property type="entry name" value="DNA METHYLTRANSFERASE YEEA-RELATED"/>
    <property type="match status" value="1"/>
</dbReference>
<evidence type="ECO:0000259" key="9">
    <source>
        <dbReference type="Pfam" id="PF07669"/>
    </source>
</evidence>
<evidence type="ECO:0000256" key="4">
    <source>
        <dbReference type="ARBA" id="ARBA00022691"/>
    </source>
</evidence>
<evidence type="ECO:0000313" key="12">
    <source>
        <dbReference type="Proteomes" id="UP000219573"/>
    </source>
</evidence>
<protein>
    <recommendedName>
        <fullName evidence="1">site-specific DNA-methyltransferase (adenine-specific)</fullName>
        <ecNumber evidence="1">2.1.1.72</ecNumber>
    </recommendedName>
</protein>
<dbReference type="PANTHER" id="PTHR33841:SF1">
    <property type="entry name" value="DNA METHYLTRANSFERASE A"/>
    <property type="match status" value="1"/>
</dbReference>
<feature type="domain" description="Type II methyltransferase M.TaqI-like" evidence="9">
    <location>
        <begin position="516"/>
        <end position="680"/>
    </location>
</feature>
<keyword evidence="12" id="KW-1185">Reference proteome</keyword>
<sequence length="1175" mass="136938">MADLFNKKILDKHLDSYEIDDYERKLKVVTDWQRNLKTLKGVNEIGLQSAFLTGFFRDILDYKSHDKADIDGCYSFKNEPATEVDATRPDGTLGLFNTTDKDNTIAVIELKSPKHSLDEKQKSRTGKDYGTPVEQAFGYATKHDGCQWVIVSNMIEIRLYKYTRGQGHYDSFLIDSLDQEENFKKFNFLLSKANLINPTGTSLTFKLSEETYQHEENISTEFYNLYKQVRINLFEHLKENNSDYEEELLLEKAQKFLDRITFICFCEDLALLPADIIHKVIENTQKNEFTMSQTPIWDGIRALFKYVDQGNPSLNINAYNGGLFKADEVLDKLLIKDEFFTVIDEISSYDFDSDLNVNILGHIFEQSISDIEEIKSDLQEDEYDKTESKRKKDGIFYTPEYITKYIVENSIGKYLEDIKQELGYYELPEIEEGKNASAKGRYKKKHLEFYEQYEERLKNIKVLDPACGSGAFLNQAFDYLFQEHQWIHRQIEFIKDVHGQRSIFGLAALHKDILQNNIYGVDLNAESVEITKLSLWLKTASPNNPLANLDNNIKCGNSLIDDSEIVGDKAFKWEEEFAEIMDSGGFDVVIGNPPYVRTQYLSEIDKSYYSSNYMSAKYGGYDIYTIFVEKGHQLLNNSGYLGYILPNKFFTADYAKGLREYLLRNNSVKQIISFGDNQIFDGISTYTCLLFLNNSNPSFEYYEIKSNVIVQNELSNLDKNSSNIKFGDINYSRLNIDEWILNSNTYLNLLDKLNEFDKLEKVAEELFQGVITSADTIYLFEKFEFIDSQNIKVFSKELNQEVLLEKDILRKVVRSGDVKRYNIKYTHLLLYPYKFNKNNDLLYSEQELKDKFPLAYDYLKKVQTKLENRERGSFKDENWFRFGRTQNISKWEQSKLMVPYMLNRLSCSIDISNNYYFVNVTTGGYGITLKNENNYKIISLLLNSQLLDFYFKIISSRFRGGYFGANKNSLISLPIVIPNNQSIYNDKADIMIKSNQKLTQLKKSDFIDLITKYTSQTGQSLTEIVELDGFYNKIYSGRASKLRDITVTINDTILTLYVDKSSNGQYELMKFEVKDKYQREYIKTYLENLTEEQLEQFNDNLSGNIVKKVLQIEIPDYDKYQVVRKVVNEWNSLQDEIQTLEEKIATTDKEIDRMVYQLYELTEEEIAIVEESLDD</sequence>
<dbReference type="Proteomes" id="UP000219573">
    <property type="component" value="Unassembled WGS sequence"/>
</dbReference>
<dbReference type="PROSITE" id="PS00092">
    <property type="entry name" value="N6_MTASE"/>
    <property type="match status" value="1"/>
</dbReference>
<dbReference type="Pfam" id="PF12950">
    <property type="entry name" value="TaqI_C"/>
    <property type="match status" value="1"/>
</dbReference>
<dbReference type="EMBL" id="OBDZ01000028">
    <property type="protein sequence ID" value="SNY41451.1"/>
    <property type="molecule type" value="Genomic_DNA"/>
</dbReference>
<comment type="catalytic activity">
    <reaction evidence="7">
        <text>a 2'-deoxyadenosine in DNA + S-adenosyl-L-methionine = an N(6)-methyl-2'-deoxyadenosine in DNA + S-adenosyl-L-homocysteine + H(+)</text>
        <dbReference type="Rhea" id="RHEA:15197"/>
        <dbReference type="Rhea" id="RHEA-COMP:12418"/>
        <dbReference type="Rhea" id="RHEA-COMP:12419"/>
        <dbReference type="ChEBI" id="CHEBI:15378"/>
        <dbReference type="ChEBI" id="CHEBI:57856"/>
        <dbReference type="ChEBI" id="CHEBI:59789"/>
        <dbReference type="ChEBI" id="CHEBI:90615"/>
        <dbReference type="ChEBI" id="CHEBI:90616"/>
        <dbReference type="EC" id="2.1.1.72"/>
    </reaction>
</comment>
<dbReference type="PRINTS" id="PR00507">
    <property type="entry name" value="N12N6MTFRASE"/>
</dbReference>
<dbReference type="InterPro" id="IPR011639">
    <property type="entry name" value="MethylTrfase_TaqI-like_dom"/>
</dbReference>
<dbReference type="GO" id="GO:0003677">
    <property type="term" value="F:DNA binding"/>
    <property type="evidence" value="ECO:0007669"/>
    <property type="project" value="UniProtKB-KW"/>
</dbReference>
<evidence type="ECO:0000256" key="6">
    <source>
        <dbReference type="ARBA" id="ARBA00023125"/>
    </source>
</evidence>
<keyword evidence="5" id="KW-0680">Restriction system</keyword>
<evidence type="ECO:0000256" key="3">
    <source>
        <dbReference type="ARBA" id="ARBA00022679"/>
    </source>
</evidence>
<proteinExistence type="predicted"/>
<dbReference type="InterPro" id="IPR002052">
    <property type="entry name" value="DNA_methylase_N6_adenine_CS"/>
</dbReference>
<keyword evidence="3" id="KW-0808">Transferase</keyword>
<accession>A0A285I3C6</accession>
<dbReference type="GO" id="GO:0032259">
    <property type="term" value="P:methylation"/>
    <property type="evidence" value="ECO:0007669"/>
    <property type="project" value="UniProtKB-KW"/>
</dbReference>
<dbReference type="InterPro" id="IPR050953">
    <property type="entry name" value="N4_N6_ade-DNA_methylase"/>
</dbReference>
<keyword evidence="2" id="KW-0489">Methyltransferase</keyword>
<gene>
    <name evidence="11" type="ORF">SAMN06265827_12848</name>
</gene>
<dbReference type="Gene3D" id="3.40.50.150">
    <property type="entry name" value="Vaccinia Virus protein VP39"/>
    <property type="match status" value="1"/>
</dbReference>
<feature type="domain" description="TaqI-like C-terminal specificity" evidence="10">
    <location>
        <begin position="817"/>
        <end position="975"/>
    </location>
</feature>
<evidence type="ECO:0000256" key="8">
    <source>
        <dbReference type="SAM" id="Coils"/>
    </source>
</evidence>
<evidence type="ECO:0000256" key="7">
    <source>
        <dbReference type="ARBA" id="ARBA00047942"/>
    </source>
</evidence>
<keyword evidence="6" id="KW-0238">DNA-binding</keyword>
<name>A0A285I3C6_9FIRM</name>